<comment type="caution">
    <text evidence="2">The sequence shown here is derived from an EMBL/GenBank/DDBJ whole genome shotgun (WGS) entry which is preliminary data.</text>
</comment>
<evidence type="ECO:0000313" key="3">
    <source>
        <dbReference type="Proteomes" id="UP000324800"/>
    </source>
</evidence>
<accession>A0A5J4VZI6</accession>
<evidence type="ECO:0000313" key="2">
    <source>
        <dbReference type="EMBL" id="KAA6387659.1"/>
    </source>
</evidence>
<feature type="region of interest" description="Disordered" evidence="1">
    <location>
        <begin position="1"/>
        <end position="64"/>
    </location>
</feature>
<name>A0A5J4VZI6_9EUKA</name>
<evidence type="ECO:0000256" key="1">
    <source>
        <dbReference type="SAM" id="MobiDB-lite"/>
    </source>
</evidence>
<reference evidence="2 3" key="1">
    <citation type="submission" date="2019-03" db="EMBL/GenBank/DDBJ databases">
        <title>Single cell metagenomics reveals metabolic interactions within the superorganism composed of flagellate Streblomastix strix and complex community of Bacteroidetes bacteria on its surface.</title>
        <authorList>
            <person name="Treitli S.C."/>
            <person name="Kolisko M."/>
            <person name="Husnik F."/>
            <person name="Keeling P."/>
            <person name="Hampl V."/>
        </authorList>
    </citation>
    <scope>NUCLEOTIDE SEQUENCE [LARGE SCALE GENOMIC DNA]</scope>
    <source>
        <strain evidence="2">ST1C</strain>
    </source>
</reference>
<feature type="compositionally biased region" description="Polar residues" evidence="1">
    <location>
        <begin position="12"/>
        <end position="27"/>
    </location>
</feature>
<dbReference type="EMBL" id="SNRW01004288">
    <property type="protein sequence ID" value="KAA6387659.1"/>
    <property type="molecule type" value="Genomic_DNA"/>
</dbReference>
<dbReference type="Proteomes" id="UP000324800">
    <property type="component" value="Unassembled WGS sequence"/>
</dbReference>
<protein>
    <submittedName>
        <fullName evidence="2">Uncharacterized protein</fullName>
    </submittedName>
</protein>
<organism evidence="2 3">
    <name type="scientific">Streblomastix strix</name>
    <dbReference type="NCBI Taxonomy" id="222440"/>
    <lineage>
        <taxon>Eukaryota</taxon>
        <taxon>Metamonada</taxon>
        <taxon>Preaxostyla</taxon>
        <taxon>Oxymonadida</taxon>
        <taxon>Streblomastigidae</taxon>
        <taxon>Streblomastix</taxon>
    </lineage>
</organism>
<proteinExistence type="predicted"/>
<gene>
    <name evidence="2" type="ORF">EZS28_016812</name>
</gene>
<dbReference type="AlphaFoldDB" id="A0A5J4VZI6"/>
<sequence length="160" mass="17921">MINPRKRYIQDGRSNSGGNNQNFQTRYNNRDDFKSQGQGQREGRGDYRGRGYGGNRDGHNTDNRTIDTYNNGNNNNLFSVAPWPPIQTVPATSSNTIVADLSQRQIGGPTPQLVRTPYSWNSNKTPTPKQQSNNLFLLKSSETTSSNMIPIPTPSVYQIQ</sequence>